<dbReference type="CDD" id="cd16491">
    <property type="entry name" value="RING-CH-C4HC3_LTN1"/>
    <property type="match status" value="1"/>
</dbReference>
<comment type="catalytic activity">
    <reaction evidence="1 15">
        <text>S-ubiquitinyl-[E2 ubiquitin-conjugating enzyme]-L-cysteine + [acceptor protein]-L-lysine = [E2 ubiquitin-conjugating enzyme]-L-cysteine + N(6)-ubiquitinyl-[acceptor protein]-L-lysine.</text>
        <dbReference type="EC" id="2.3.2.27"/>
    </reaction>
</comment>
<keyword evidence="7" id="KW-0963">Cytoplasm</keyword>
<dbReference type="GO" id="GO:0005829">
    <property type="term" value="C:cytosol"/>
    <property type="evidence" value="ECO:0007669"/>
    <property type="project" value="UniProtKB-SubCell"/>
</dbReference>
<accession>A0AAD9GHM6</accession>
<keyword evidence="12 15" id="KW-0833">Ubl conjugation pathway</keyword>
<dbReference type="SMART" id="SM01197">
    <property type="entry name" value="FANCL_C"/>
    <property type="match status" value="1"/>
</dbReference>
<dbReference type="InterPro" id="IPR054476">
    <property type="entry name" value="Ltn1_N"/>
</dbReference>
<dbReference type="InterPro" id="IPR016024">
    <property type="entry name" value="ARM-type_fold"/>
</dbReference>
<dbReference type="GO" id="GO:0061630">
    <property type="term" value="F:ubiquitin protein ligase activity"/>
    <property type="evidence" value="ECO:0007669"/>
    <property type="project" value="UniProtKB-UniRule"/>
</dbReference>
<dbReference type="EC" id="2.3.2.27" evidence="5 15"/>
<dbReference type="GO" id="GO:1990112">
    <property type="term" value="C:RQC complex"/>
    <property type="evidence" value="ECO:0007669"/>
    <property type="project" value="UniProtKB-UniRule"/>
</dbReference>
<keyword evidence="10" id="KW-0677">Repeat</keyword>
<comment type="function">
    <text evidence="15">E3 ubiquitin-protein ligase. Component of the ribosome quality control complex (RQC), a ribosome-associated complex that mediates ubiquitination and extraction of incompletely synthesized nascent chains for proteasomal degradation.</text>
</comment>
<evidence type="ECO:0000256" key="13">
    <source>
        <dbReference type="ARBA" id="ARBA00022833"/>
    </source>
</evidence>
<evidence type="ECO:0000256" key="11">
    <source>
        <dbReference type="ARBA" id="ARBA00022771"/>
    </source>
</evidence>
<reference evidence="17" key="1">
    <citation type="journal article" date="2014" name="Nucleic Acids Res.">
        <title>The evolutionary dynamics of variant antigen genes in Babesia reveal a history of genomic innovation underlying host-parasite interaction.</title>
        <authorList>
            <person name="Jackson A.P."/>
            <person name="Otto T.D."/>
            <person name="Darby A."/>
            <person name="Ramaprasad A."/>
            <person name="Xia D."/>
            <person name="Echaide I.E."/>
            <person name="Farber M."/>
            <person name="Gahlot S."/>
            <person name="Gamble J."/>
            <person name="Gupta D."/>
            <person name="Gupta Y."/>
            <person name="Jackson L."/>
            <person name="Malandrin L."/>
            <person name="Malas T.B."/>
            <person name="Moussa E."/>
            <person name="Nair M."/>
            <person name="Reid A.J."/>
            <person name="Sanders M."/>
            <person name="Sharma J."/>
            <person name="Tracey A."/>
            <person name="Quail M.A."/>
            <person name="Weir W."/>
            <person name="Wastling J.M."/>
            <person name="Hall N."/>
            <person name="Willadsen P."/>
            <person name="Lingelbach K."/>
            <person name="Shiels B."/>
            <person name="Tait A."/>
            <person name="Berriman M."/>
            <person name="Allred D.R."/>
            <person name="Pain A."/>
        </authorList>
    </citation>
    <scope>NUCLEOTIDE SEQUENCE</scope>
    <source>
        <strain evidence="17">1802A</strain>
    </source>
</reference>
<comment type="caution">
    <text evidence="17">The sequence shown here is derived from an EMBL/GenBank/DDBJ whole genome shotgun (WGS) entry which is preliminary data.</text>
</comment>
<comment type="subunit">
    <text evidence="15">Component of the ribosome quality control complex (RQC).</text>
</comment>
<evidence type="ECO:0000256" key="1">
    <source>
        <dbReference type="ARBA" id="ARBA00000900"/>
    </source>
</evidence>
<name>A0AAD9GHM6_BABDI</name>
<dbReference type="GO" id="GO:0072344">
    <property type="term" value="P:rescue of stalled ribosome"/>
    <property type="evidence" value="ECO:0007669"/>
    <property type="project" value="UniProtKB-UniRule"/>
</dbReference>
<dbReference type="GO" id="GO:0043023">
    <property type="term" value="F:ribosomal large subunit binding"/>
    <property type="evidence" value="ECO:0007669"/>
    <property type="project" value="TreeGrafter"/>
</dbReference>
<evidence type="ECO:0000313" key="18">
    <source>
        <dbReference type="Proteomes" id="UP001195914"/>
    </source>
</evidence>
<evidence type="ECO:0000256" key="6">
    <source>
        <dbReference type="ARBA" id="ARBA00017157"/>
    </source>
</evidence>
<evidence type="ECO:0000256" key="14">
    <source>
        <dbReference type="PROSITE-ProRule" id="PRU00175"/>
    </source>
</evidence>
<dbReference type="InterPro" id="IPR013083">
    <property type="entry name" value="Znf_RING/FYVE/PHD"/>
</dbReference>
<dbReference type="EMBL" id="JAHBMH010000024">
    <property type="protein sequence ID" value="KAK1938580.1"/>
    <property type="molecule type" value="Genomic_DNA"/>
</dbReference>
<dbReference type="InterPro" id="IPR039795">
    <property type="entry name" value="LTN1/Rkr1"/>
</dbReference>
<keyword evidence="8 15" id="KW-0808">Transferase</keyword>
<evidence type="ECO:0000259" key="16">
    <source>
        <dbReference type="PROSITE" id="PS50089"/>
    </source>
</evidence>
<dbReference type="FunFam" id="3.30.40.10:FF:000038">
    <property type="entry name" value="E3 ubiquitin-protein ligase listerin"/>
    <property type="match status" value="1"/>
</dbReference>
<evidence type="ECO:0000256" key="4">
    <source>
        <dbReference type="ARBA" id="ARBA00007997"/>
    </source>
</evidence>
<dbReference type="Pfam" id="PF13639">
    <property type="entry name" value="zf-RING_2"/>
    <property type="match status" value="1"/>
</dbReference>
<dbReference type="Proteomes" id="UP001195914">
    <property type="component" value="Unassembled WGS sequence"/>
</dbReference>
<evidence type="ECO:0000256" key="12">
    <source>
        <dbReference type="ARBA" id="ARBA00022786"/>
    </source>
</evidence>
<sequence>MTRKNKKPEERKVRASDFAMYQTTESRPTGLHCIFDAFHKDLSSHTSVDAAPAGRSDGASSAYLELSSEILKALDKLTKKDGTTKLKALENLEALLDTTPDYVVESILPDFMHVFKRLAVVEPLRKVRLSLGKVLCKIAGMLKRKMQSHMEAMVAHWFLAMHDAAPEVAAAYVEAFDSLFTTTLATRQERDRKTFRVLTHYIQKIAGTYKYILSRDINSYKSDWLDVFGKACDNCATVSDMHNRLMCSVLQALTDLMVHQRQYGTDVCPDSIPVSVFLNSEFVAKLGSLCRSSSFKQRLATVRLMVEVVKVLRDDHLPLAKDIFKIGMQRLYANEEAPIINQHIRVICACARYNSICWEPVVLDNYASLLNGIMDRYNGDFAATIELYSLFPCMVSYLPREWLRSPAGVAAVLEVMSHLLQLMCERINTNYESSFAFDSKLFGQVGSSMLYCYYRVLLLLEDSCDTLARHALLPIMQLQSNDKATTHYFVAQLPRIFTEFVEESMILRSPEASEALFSLLRDLHNNQTNYIFMARVFARLGEEPQDGHARHVQLRSYARDVQAQLRAHIMNYELPPLLLEYLEDPSSEMCLKKVDDMLSVLEDVKLQSIAPDSRIVELPRFLMLQKYAQAWEFEKAFSALSRALVLFNPLLEAPSKYFDANTDAASLLLVSLLALLRCGSEDDAVRISRIIFETSFSLSEGNAGTVLLKFIQASQRFAPMLSHLVLSWLMQPSHVTNATSNAVYDAVDPRYLDKEALVSYELLYVALHLTQRAPSKRYTIEHQPLVEDLVSLFLVGYYMNLPVDMEILLNFSLDLLPYWKNGQSCADSRRLTSFLRVLQEREDLIHNHTNAATDEIYATKDVVYAMLAMQGSPCGTTKAISRTLSALTALPRIDATSIFCRNAGLFSQIWLMNCEMYLPMAVSTPSCKEESDQQLQEVSNVMSNCKQGDMLQTTAEAIASKDDPVTCFARVFVTTLAYSGFTCPLFVKLLDKLVDLGLCTGVITDTLVRHFQASDWNLRSEYESTLNLFAAFLAKSTTNANTMVDLFKRQYTSNPFMGGFLATINRVRNVPVTELDNLLLLLESCGEADVVSLTNCISEITQVLEDAVGVSEGVYSLKCMADLSYLTTMLDKVILAVFGRLSVLGPCDATSTRWLHHALIGFFRSCFNVVKALSVDAWPFLNVVGNVWFMRGVNFCYWHMAEPSHAMIELLAHIIQFGISQQLFSLDNAKVRPAAYDYSHDSAMEYTEVIEALSNDNLSRVLAAGSMEETLETMDTHYVLTMVVHMLERADNYFASLDSEACSIQSSRDSLKVAAYEFLSLCSQSRLDYPYSLAVISRLWRCAFLFSDIAEYSGALCMVNLEHNNVFFTLPVKFVSTVIDTPTKQADIPKAVPVDISQILFNLLQDPEVAEDEAEEPAETPKSHITQVDKLLGTKAIDFYLKLILGPHLTDSLFKIYDVFMVSGDHKDLEPCLIAWLSAFVLLQKLKESNQLTMVNSLEKLLTMKPSDAGGALYETLQSMLTDATAVDEREYVDAWWLEAGTNNPGNTEDSALHVLLQVLVLCLENLEEDKRHRKLIKTLYYTVSKTFPEEVNHVWNRCKNAHIKKQIVQFTKSEITQRLIADELEMLKLSKSSALHISHNTDNRTLYVSLDTKAEVSIKLTIKIPATFPLEPLSFVSSDDAGTFKNKHLRWLMMAQSTANRSGISQGLLLWSENITNFFNGIEECPICYSIVHLQFNTIPGKTCKVCKHKFHTECLYKWFRNAPKAKCPLCQSHMSFTSYN</sequence>
<comment type="similarity">
    <text evidence="4 15">Belongs to the LTN1 family.</text>
</comment>
<gene>
    <name evidence="17" type="ORF">X943_002446</name>
</gene>
<dbReference type="SMART" id="SM00184">
    <property type="entry name" value="RING"/>
    <property type="match status" value="1"/>
</dbReference>
<evidence type="ECO:0000313" key="17">
    <source>
        <dbReference type="EMBL" id="KAK1938580.1"/>
    </source>
</evidence>
<dbReference type="InterPro" id="IPR011989">
    <property type="entry name" value="ARM-like"/>
</dbReference>
<feature type="domain" description="RING-type" evidence="16">
    <location>
        <begin position="1726"/>
        <end position="1773"/>
    </location>
</feature>
<proteinExistence type="inferred from homology"/>
<keyword evidence="9 15" id="KW-0479">Metal-binding</keyword>
<evidence type="ECO:0000256" key="9">
    <source>
        <dbReference type="ARBA" id="ARBA00022723"/>
    </source>
</evidence>
<comment type="subcellular location">
    <subcellularLocation>
        <location evidence="2">Cytoplasm</location>
        <location evidence="2">Cytosol</location>
    </subcellularLocation>
</comment>
<dbReference type="GO" id="GO:1990116">
    <property type="term" value="P:ribosome-associated ubiquitin-dependent protein catabolic process"/>
    <property type="evidence" value="ECO:0007669"/>
    <property type="project" value="UniProtKB-UniRule"/>
</dbReference>
<reference evidence="17" key="2">
    <citation type="submission" date="2021-05" db="EMBL/GenBank/DDBJ databases">
        <authorList>
            <person name="Pain A."/>
        </authorList>
    </citation>
    <scope>NUCLEOTIDE SEQUENCE</scope>
    <source>
        <strain evidence="17">1802A</strain>
    </source>
</reference>
<dbReference type="SUPFAM" id="SSF57850">
    <property type="entry name" value="RING/U-box"/>
    <property type="match status" value="1"/>
</dbReference>
<evidence type="ECO:0000256" key="15">
    <source>
        <dbReference type="RuleBase" id="RU367090"/>
    </source>
</evidence>
<dbReference type="InterPro" id="IPR039804">
    <property type="entry name" value="RING-CH-C4HC3_LTN1"/>
</dbReference>
<keyword evidence="18" id="KW-1185">Reference proteome</keyword>
<dbReference type="Pfam" id="PF22958">
    <property type="entry name" value="Ltn1_1st"/>
    <property type="match status" value="1"/>
</dbReference>
<comment type="pathway">
    <text evidence="3 15">Protein modification; protein ubiquitination.</text>
</comment>
<dbReference type="PANTHER" id="PTHR12389">
    <property type="entry name" value="ZINC FINGER PROTEIN 294"/>
    <property type="match status" value="1"/>
</dbReference>
<protein>
    <recommendedName>
        <fullName evidence="6 15">E3 ubiquitin-protein ligase listerin</fullName>
        <ecNumber evidence="5 15">2.3.2.27</ecNumber>
    </recommendedName>
    <alternativeName>
        <fullName evidence="15">RING-type E3 ubiquitin transferase listerin</fullName>
    </alternativeName>
</protein>
<dbReference type="Gene3D" id="1.25.10.10">
    <property type="entry name" value="Leucine-rich Repeat Variant"/>
    <property type="match status" value="1"/>
</dbReference>
<evidence type="ECO:0000256" key="2">
    <source>
        <dbReference type="ARBA" id="ARBA00004514"/>
    </source>
</evidence>
<dbReference type="PROSITE" id="PS50089">
    <property type="entry name" value="ZF_RING_2"/>
    <property type="match status" value="1"/>
</dbReference>
<evidence type="ECO:0000256" key="8">
    <source>
        <dbReference type="ARBA" id="ARBA00022679"/>
    </source>
</evidence>
<dbReference type="SUPFAM" id="SSF48371">
    <property type="entry name" value="ARM repeat"/>
    <property type="match status" value="1"/>
</dbReference>
<dbReference type="PANTHER" id="PTHR12389:SF0">
    <property type="entry name" value="E3 UBIQUITIN-PROTEIN LIGASE LISTERIN"/>
    <property type="match status" value="1"/>
</dbReference>
<organism evidence="17 18">
    <name type="scientific">Babesia divergens</name>
    <dbReference type="NCBI Taxonomy" id="32595"/>
    <lineage>
        <taxon>Eukaryota</taxon>
        <taxon>Sar</taxon>
        <taxon>Alveolata</taxon>
        <taxon>Apicomplexa</taxon>
        <taxon>Aconoidasida</taxon>
        <taxon>Piroplasmida</taxon>
        <taxon>Babesiidae</taxon>
        <taxon>Babesia</taxon>
    </lineage>
</organism>
<evidence type="ECO:0000256" key="5">
    <source>
        <dbReference type="ARBA" id="ARBA00012483"/>
    </source>
</evidence>
<evidence type="ECO:0000256" key="10">
    <source>
        <dbReference type="ARBA" id="ARBA00022737"/>
    </source>
</evidence>
<keyword evidence="11 14" id="KW-0863">Zinc-finger</keyword>
<evidence type="ECO:0000256" key="7">
    <source>
        <dbReference type="ARBA" id="ARBA00022490"/>
    </source>
</evidence>
<dbReference type="InterPro" id="IPR001841">
    <property type="entry name" value="Znf_RING"/>
</dbReference>
<dbReference type="GO" id="GO:0008270">
    <property type="term" value="F:zinc ion binding"/>
    <property type="evidence" value="ECO:0007669"/>
    <property type="project" value="UniProtKB-KW"/>
</dbReference>
<dbReference type="Gene3D" id="3.30.40.10">
    <property type="entry name" value="Zinc/RING finger domain, C3HC4 (zinc finger)"/>
    <property type="match status" value="1"/>
</dbReference>
<keyword evidence="13 15" id="KW-0862">Zinc</keyword>
<evidence type="ECO:0000256" key="3">
    <source>
        <dbReference type="ARBA" id="ARBA00004906"/>
    </source>
</evidence>